<protein>
    <submittedName>
        <fullName evidence="2">Uncharacterized protein</fullName>
    </submittedName>
</protein>
<organism evidence="2 3">
    <name type="scientific">Diploptera punctata</name>
    <name type="common">Pacific beetle cockroach</name>
    <dbReference type="NCBI Taxonomy" id="6984"/>
    <lineage>
        <taxon>Eukaryota</taxon>
        <taxon>Metazoa</taxon>
        <taxon>Ecdysozoa</taxon>
        <taxon>Arthropoda</taxon>
        <taxon>Hexapoda</taxon>
        <taxon>Insecta</taxon>
        <taxon>Pterygota</taxon>
        <taxon>Neoptera</taxon>
        <taxon>Polyneoptera</taxon>
        <taxon>Dictyoptera</taxon>
        <taxon>Blattodea</taxon>
        <taxon>Blaberoidea</taxon>
        <taxon>Blaberidae</taxon>
        <taxon>Diplopterinae</taxon>
        <taxon>Diploptera</taxon>
    </lineage>
</organism>
<feature type="non-terminal residue" evidence="2">
    <location>
        <position position="116"/>
    </location>
</feature>
<keyword evidence="3" id="KW-1185">Reference proteome</keyword>
<reference evidence="2" key="1">
    <citation type="journal article" date="2023" name="IScience">
        <title>Live-bearing cockroach genome reveals convergent evolutionary mechanisms linked to viviparity in insects and beyond.</title>
        <authorList>
            <person name="Fouks B."/>
            <person name="Harrison M.C."/>
            <person name="Mikhailova A.A."/>
            <person name="Marchal E."/>
            <person name="English S."/>
            <person name="Carruthers M."/>
            <person name="Jennings E.C."/>
            <person name="Chiamaka E.L."/>
            <person name="Frigard R.A."/>
            <person name="Pippel M."/>
            <person name="Attardo G.M."/>
            <person name="Benoit J.B."/>
            <person name="Bornberg-Bauer E."/>
            <person name="Tobe S.S."/>
        </authorList>
    </citation>
    <scope>NUCLEOTIDE SEQUENCE</scope>
    <source>
        <strain evidence="2">Stay&amp;Tobe</strain>
    </source>
</reference>
<gene>
    <name evidence="2" type="ORF">L9F63_012918</name>
</gene>
<feature type="non-terminal residue" evidence="2">
    <location>
        <position position="1"/>
    </location>
</feature>
<comment type="caution">
    <text evidence="2">The sequence shown here is derived from an EMBL/GenBank/DDBJ whole genome shotgun (WGS) entry which is preliminary data.</text>
</comment>
<keyword evidence="1" id="KW-0732">Signal</keyword>
<dbReference type="AlphaFoldDB" id="A0AAD8ABA1"/>
<sequence>NILVVLLQYILLLSLLMEACSNALRWQPHHWTTRQQAGVVPCSSLPSLENNKHRGRYPHLMGKDLSTERTRTDVVHQVRPHLTHVSPGHHVGLSSKHTTFLLLHALFCMLCSSLLR</sequence>
<name>A0AAD8ABA1_DIPPU</name>
<evidence type="ECO:0000313" key="2">
    <source>
        <dbReference type="EMBL" id="KAJ9595899.1"/>
    </source>
</evidence>
<feature type="signal peptide" evidence="1">
    <location>
        <begin position="1"/>
        <end position="21"/>
    </location>
</feature>
<dbReference type="Proteomes" id="UP001233999">
    <property type="component" value="Unassembled WGS sequence"/>
</dbReference>
<evidence type="ECO:0000313" key="3">
    <source>
        <dbReference type="Proteomes" id="UP001233999"/>
    </source>
</evidence>
<accession>A0AAD8ABA1</accession>
<proteinExistence type="predicted"/>
<evidence type="ECO:0000256" key="1">
    <source>
        <dbReference type="SAM" id="SignalP"/>
    </source>
</evidence>
<feature type="chain" id="PRO_5041995951" evidence="1">
    <location>
        <begin position="22"/>
        <end position="116"/>
    </location>
</feature>
<reference evidence="2" key="2">
    <citation type="submission" date="2023-05" db="EMBL/GenBank/DDBJ databases">
        <authorList>
            <person name="Fouks B."/>
        </authorList>
    </citation>
    <scope>NUCLEOTIDE SEQUENCE</scope>
    <source>
        <strain evidence="2">Stay&amp;Tobe</strain>
        <tissue evidence="2">Testes</tissue>
    </source>
</reference>
<dbReference type="EMBL" id="JASPKZ010002305">
    <property type="protein sequence ID" value="KAJ9595899.1"/>
    <property type="molecule type" value="Genomic_DNA"/>
</dbReference>